<dbReference type="AlphaFoldDB" id="A0A813V011"/>
<reference evidence="4" key="1">
    <citation type="submission" date="2021-02" db="EMBL/GenBank/DDBJ databases">
        <authorList>
            <person name="Nowell W R."/>
        </authorList>
    </citation>
    <scope>NUCLEOTIDE SEQUENCE</scope>
</reference>
<dbReference type="EMBL" id="CAJOBA010001387">
    <property type="protein sequence ID" value="CAF3593037.1"/>
    <property type="molecule type" value="Genomic_DNA"/>
</dbReference>
<dbReference type="PANTHER" id="PTHR24068">
    <property type="entry name" value="UBIQUITIN-CONJUGATING ENZYME E2"/>
    <property type="match status" value="1"/>
</dbReference>
<dbReference type="Pfam" id="PF00179">
    <property type="entry name" value="UQ_con"/>
    <property type="match status" value="1"/>
</dbReference>
<evidence type="ECO:0000313" key="3">
    <source>
        <dbReference type="EMBL" id="CAF0809231.1"/>
    </source>
</evidence>
<gene>
    <name evidence="4" type="ORF">GPM918_LOCUS5166</name>
    <name evidence="3" type="ORF">OVA965_LOCUS5060</name>
    <name evidence="6" type="ORF">SRO942_LOCUS5166</name>
    <name evidence="5" type="ORF">TMI583_LOCUS5058</name>
</gene>
<organism evidence="4 7">
    <name type="scientific">Didymodactylos carnosus</name>
    <dbReference type="NCBI Taxonomy" id="1234261"/>
    <lineage>
        <taxon>Eukaryota</taxon>
        <taxon>Metazoa</taxon>
        <taxon>Spiralia</taxon>
        <taxon>Gnathifera</taxon>
        <taxon>Rotifera</taxon>
        <taxon>Eurotatoria</taxon>
        <taxon>Bdelloidea</taxon>
        <taxon>Philodinida</taxon>
        <taxon>Philodinidae</taxon>
        <taxon>Didymodactylos</taxon>
    </lineage>
</organism>
<dbReference type="Proteomes" id="UP000663829">
    <property type="component" value="Unassembled WGS sequence"/>
</dbReference>
<dbReference type="Proteomes" id="UP000682733">
    <property type="component" value="Unassembled WGS sequence"/>
</dbReference>
<dbReference type="CDD" id="cd23807">
    <property type="entry name" value="UEV_UBE2V"/>
    <property type="match status" value="1"/>
</dbReference>
<dbReference type="OrthoDB" id="6508832at2759"/>
<dbReference type="SUPFAM" id="SSF54495">
    <property type="entry name" value="UBC-like"/>
    <property type="match status" value="1"/>
</dbReference>
<protein>
    <recommendedName>
        <fullName evidence="2">UBC core domain-containing protein</fullName>
    </recommendedName>
</protein>
<dbReference type="Gene3D" id="3.10.110.10">
    <property type="entry name" value="Ubiquitin Conjugating Enzyme"/>
    <property type="match status" value="1"/>
</dbReference>
<keyword evidence="7" id="KW-1185">Reference proteome</keyword>
<evidence type="ECO:0000313" key="6">
    <source>
        <dbReference type="EMBL" id="CAF3620308.1"/>
    </source>
</evidence>
<dbReference type="EMBL" id="CAJNOQ010000736">
    <property type="protein sequence ID" value="CAF0833211.1"/>
    <property type="molecule type" value="Genomic_DNA"/>
</dbReference>
<proteinExistence type="predicted"/>
<sequence>MANNFQAKTVIPRSFKLLEELESAQKGQHDGSVSWGLESNDDMTLSRWICMIIAPPRSPYEGRIYSLKVHCGDRYPDEVPTVRFLTRINLTGVAANGTVDPKHVVTLRNWNRDSTIHQVLNDIRSSMLQKENMKLQQPPENSLYPTPHGQ</sequence>
<dbReference type="EMBL" id="CAJOBC010000736">
    <property type="protein sequence ID" value="CAF3620308.1"/>
    <property type="molecule type" value="Genomic_DNA"/>
</dbReference>
<dbReference type="FunFam" id="3.10.110.10:FF:000026">
    <property type="entry name" value="Ubiquitin-conjugating enzyme E2 variant"/>
    <property type="match status" value="1"/>
</dbReference>
<dbReference type="InterPro" id="IPR000608">
    <property type="entry name" value="UBC"/>
</dbReference>
<evidence type="ECO:0000259" key="2">
    <source>
        <dbReference type="PROSITE" id="PS50127"/>
    </source>
</evidence>
<accession>A0A813V011</accession>
<dbReference type="EMBL" id="CAJNOK010001387">
    <property type="protein sequence ID" value="CAF0809231.1"/>
    <property type="molecule type" value="Genomic_DNA"/>
</dbReference>
<dbReference type="PROSITE" id="PS50127">
    <property type="entry name" value="UBC_2"/>
    <property type="match status" value="1"/>
</dbReference>
<evidence type="ECO:0000313" key="7">
    <source>
        <dbReference type="Proteomes" id="UP000663829"/>
    </source>
</evidence>
<comment type="caution">
    <text evidence="4">The sequence shown here is derived from an EMBL/GenBank/DDBJ whole genome shotgun (WGS) entry which is preliminary data.</text>
</comment>
<dbReference type="Proteomes" id="UP000681722">
    <property type="component" value="Unassembled WGS sequence"/>
</dbReference>
<keyword evidence="1" id="KW-0833">Ubl conjugation pathway</keyword>
<evidence type="ECO:0000313" key="5">
    <source>
        <dbReference type="EMBL" id="CAF3593037.1"/>
    </source>
</evidence>
<evidence type="ECO:0000256" key="1">
    <source>
        <dbReference type="ARBA" id="ARBA00022786"/>
    </source>
</evidence>
<dbReference type="SMART" id="SM00212">
    <property type="entry name" value="UBCc"/>
    <property type="match status" value="1"/>
</dbReference>
<evidence type="ECO:0000313" key="4">
    <source>
        <dbReference type="EMBL" id="CAF0833211.1"/>
    </source>
</evidence>
<dbReference type="InterPro" id="IPR016135">
    <property type="entry name" value="UBQ-conjugating_enzyme/RWD"/>
</dbReference>
<name>A0A813V011_9BILA</name>
<dbReference type="Proteomes" id="UP000677228">
    <property type="component" value="Unassembled WGS sequence"/>
</dbReference>
<feature type="domain" description="UBC core" evidence="2">
    <location>
        <begin position="12"/>
        <end position="150"/>
    </location>
</feature>